<reference evidence="8 9" key="1">
    <citation type="journal article" date="2010" name="Stand. Genomic Sci.">
        <title>Complete genome sequence of Meiothermus silvanus type strain (VI-R2).</title>
        <authorList>
            <person name="Sikorski J."/>
            <person name="Tindall B.J."/>
            <person name="Lowry S."/>
            <person name="Lucas S."/>
            <person name="Nolan M."/>
            <person name="Copeland A."/>
            <person name="Glavina Del Rio T."/>
            <person name="Tice H."/>
            <person name="Cheng J.F."/>
            <person name="Han C."/>
            <person name="Pitluck S."/>
            <person name="Liolios K."/>
            <person name="Ivanova N."/>
            <person name="Mavromatis K."/>
            <person name="Mikhailova N."/>
            <person name="Pati A."/>
            <person name="Goodwin L."/>
            <person name="Chen A."/>
            <person name="Palaniappan K."/>
            <person name="Land M."/>
            <person name="Hauser L."/>
            <person name="Chang Y.J."/>
            <person name="Jeffries C.D."/>
            <person name="Rohde M."/>
            <person name="Goker M."/>
            <person name="Woyke T."/>
            <person name="Bristow J."/>
            <person name="Eisen J.A."/>
            <person name="Markowitz V."/>
            <person name="Hugenholtz P."/>
            <person name="Kyrpides N.C."/>
            <person name="Klenk H.P."/>
            <person name="Lapidus A."/>
        </authorList>
    </citation>
    <scope>NUCLEOTIDE SEQUENCE [LARGE SCALE GENOMIC DNA]</scope>
    <source>
        <strain evidence="9">ATCC 700542 / DSM 9946 / VI-R2</strain>
    </source>
</reference>
<gene>
    <name evidence="8" type="ordered locus">Mesil_1380</name>
</gene>
<dbReference type="CDD" id="cd06173">
    <property type="entry name" value="MFS_MefA_like"/>
    <property type="match status" value="1"/>
</dbReference>
<dbReference type="OrthoDB" id="7055052at2"/>
<keyword evidence="4 6" id="KW-1133">Transmembrane helix</keyword>
<sequence length="401" mass="42402">MAGIFQQPAFLRLFLSNLVSQVGNKVHRIALLALVNEMYGLVWTGVVISAQLFSRVILGPLLGPLVDRNDRRLIMLYSDLVCVGLVALIPLLGIRSLGALIALTVLVAATDALRYPALNSAVADLVPESSLDQANSLLLLTNRVAEIGFVALAGLLVAGVGFAPAFYLDAFSYLISALYLLRLPALKPKPSPRRRYLTALLEGFGPLWHNRTLRYSVLSITIAALFGSAEAVLGYVLAVKVLKIGVQGFGVMEALTAAGALLGFLWVPHITRRIARERLFLLALMAFGFIYASMGAFPYPIWVGVASFLFGVANAGFIVPMRSILQIAAPPDQRGRILGTFISLTDAAQIGGATLGATLAAMLGITEAMVFCGLAVTAVAIAVTLLGGIPEASAAPTTAKT</sequence>
<dbReference type="InterPro" id="IPR011701">
    <property type="entry name" value="MFS"/>
</dbReference>
<evidence type="ECO:0000259" key="7">
    <source>
        <dbReference type="PROSITE" id="PS50850"/>
    </source>
</evidence>
<evidence type="ECO:0000256" key="4">
    <source>
        <dbReference type="ARBA" id="ARBA00022989"/>
    </source>
</evidence>
<feature type="transmembrane region" description="Helical" evidence="6">
    <location>
        <begin position="337"/>
        <end position="362"/>
    </location>
</feature>
<name>D7BEN0_ALLS1</name>
<feature type="transmembrane region" description="Helical" evidence="6">
    <location>
        <begin position="279"/>
        <end position="299"/>
    </location>
</feature>
<keyword evidence="9" id="KW-1185">Reference proteome</keyword>
<evidence type="ECO:0000313" key="9">
    <source>
        <dbReference type="Proteomes" id="UP000001916"/>
    </source>
</evidence>
<accession>D7BEN0</accession>
<evidence type="ECO:0000256" key="1">
    <source>
        <dbReference type="ARBA" id="ARBA00004651"/>
    </source>
</evidence>
<feature type="transmembrane region" description="Helical" evidence="6">
    <location>
        <begin position="41"/>
        <end position="62"/>
    </location>
</feature>
<feature type="transmembrane region" description="Helical" evidence="6">
    <location>
        <begin position="217"/>
        <end position="238"/>
    </location>
</feature>
<dbReference type="KEGG" id="msv:Mesil_1380"/>
<feature type="transmembrane region" description="Helical" evidence="6">
    <location>
        <begin position="244"/>
        <end position="267"/>
    </location>
</feature>
<dbReference type="RefSeq" id="WP_013157842.1">
    <property type="nucleotide sequence ID" value="NC_014212.1"/>
</dbReference>
<dbReference type="PANTHER" id="PTHR23513:SF6">
    <property type="entry name" value="MAJOR FACILITATOR SUPERFAMILY ASSOCIATED DOMAIN-CONTAINING PROTEIN"/>
    <property type="match status" value="1"/>
</dbReference>
<proteinExistence type="predicted"/>
<dbReference type="PROSITE" id="PS50850">
    <property type="entry name" value="MFS"/>
    <property type="match status" value="1"/>
</dbReference>
<evidence type="ECO:0000256" key="2">
    <source>
        <dbReference type="ARBA" id="ARBA00022475"/>
    </source>
</evidence>
<keyword evidence="5 6" id="KW-0472">Membrane</keyword>
<feature type="transmembrane region" description="Helical" evidence="6">
    <location>
        <begin position="368"/>
        <end position="389"/>
    </location>
</feature>
<dbReference type="STRING" id="526227.Mesil_1380"/>
<dbReference type="HOGENOM" id="CLU_034180_15_2_0"/>
<organism evidence="8 9">
    <name type="scientific">Allomeiothermus silvanus (strain ATCC 700542 / DSM 9946 / NBRC 106475 / NCIMB 13440 / VI-R2)</name>
    <name type="common">Thermus silvanus</name>
    <dbReference type="NCBI Taxonomy" id="526227"/>
    <lineage>
        <taxon>Bacteria</taxon>
        <taxon>Thermotogati</taxon>
        <taxon>Deinococcota</taxon>
        <taxon>Deinococci</taxon>
        <taxon>Thermales</taxon>
        <taxon>Thermaceae</taxon>
        <taxon>Allomeiothermus</taxon>
    </lineage>
</organism>
<dbReference type="EMBL" id="CP002042">
    <property type="protein sequence ID" value="ADH63273.1"/>
    <property type="molecule type" value="Genomic_DNA"/>
</dbReference>
<feature type="transmembrane region" description="Helical" evidence="6">
    <location>
        <begin position="305"/>
        <end position="325"/>
    </location>
</feature>
<dbReference type="SUPFAM" id="SSF103473">
    <property type="entry name" value="MFS general substrate transporter"/>
    <property type="match status" value="1"/>
</dbReference>
<feature type="domain" description="Major facilitator superfamily (MFS) profile" evidence="7">
    <location>
        <begin position="165"/>
        <end position="401"/>
    </location>
</feature>
<comment type="subcellular location">
    <subcellularLocation>
        <location evidence="1">Cell membrane</location>
        <topology evidence="1">Multi-pass membrane protein</topology>
    </subcellularLocation>
</comment>
<dbReference type="Gene3D" id="1.20.1250.20">
    <property type="entry name" value="MFS general substrate transporter like domains"/>
    <property type="match status" value="1"/>
</dbReference>
<keyword evidence="2" id="KW-1003">Cell membrane</keyword>
<feature type="transmembrane region" description="Helical" evidence="6">
    <location>
        <begin position="137"/>
        <end position="160"/>
    </location>
</feature>
<evidence type="ECO:0000256" key="3">
    <source>
        <dbReference type="ARBA" id="ARBA00022692"/>
    </source>
</evidence>
<evidence type="ECO:0000256" key="6">
    <source>
        <dbReference type="SAM" id="Phobius"/>
    </source>
</evidence>
<dbReference type="GO" id="GO:0022857">
    <property type="term" value="F:transmembrane transporter activity"/>
    <property type="evidence" value="ECO:0007669"/>
    <property type="project" value="InterPro"/>
</dbReference>
<evidence type="ECO:0000256" key="5">
    <source>
        <dbReference type="ARBA" id="ARBA00023136"/>
    </source>
</evidence>
<dbReference type="InterPro" id="IPR036259">
    <property type="entry name" value="MFS_trans_sf"/>
</dbReference>
<dbReference type="Pfam" id="PF07690">
    <property type="entry name" value="MFS_1"/>
    <property type="match status" value="1"/>
</dbReference>
<dbReference type="eggNOG" id="COG2814">
    <property type="taxonomic scope" value="Bacteria"/>
</dbReference>
<dbReference type="PANTHER" id="PTHR23513">
    <property type="entry name" value="INTEGRAL MEMBRANE EFFLUX PROTEIN-RELATED"/>
    <property type="match status" value="1"/>
</dbReference>
<protein>
    <submittedName>
        <fullName evidence="8">Major facilitator superfamily MFS_1</fullName>
    </submittedName>
</protein>
<dbReference type="Proteomes" id="UP000001916">
    <property type="component" value="Chromosome"/>
</dbReference>
<evidence type="ECO:0000313" key="8">
    <source>
        <dbReference type="EMBL" id="ADH63273.1"/>
    </source>
</evidence>
<dbReference type="InterPro" id="IPR020846">
    <property type="entry name" value="MFS_dom"/>
</dbReference>
<dbReference type="AlphaFoldDB" id="D7BEN0"/>
<dbReference type="GO" id="GO:0005886">
    <property type="term" value="C:plasma membrane"/>
    <property type="evidence" value="ECO:0007669"/>
    <property type="project" value="UniProtKB-SubCell"/>
</dbReference>
<keyword evidence="3 6" id="KW-0812">Transmembrane</keyword>